<dbReference type="PATRIC" id="fig|1423801.4.peg.2529"/>
<sequence>MAYQKKASLLGDKRTFELAAQIKKYTLRDVGFTESHGGKFVLERSLDPNSPFNAALKFKMTISAELKTFKMAVTAANGLKEVNLFKENDAAARIEQLDYLLAVLVKRQILTQVV</sequence>
<proteinExistence type="predicted"/>
<comment type="caution">
    <text evidence="1">The sequence shown here is derived from an EMBL/GenBank/DDBJ whole genome shotgun (WGS) entry which is preliminary data.</text>
</comment>
<organism evidence="1 2">
    <name type="scientific">Liquorilactobacillus satsumensis DSM 16230 = JCM 12392</name>
    <dbReference type="NCBI Taxonomy" id="1423801"/>
    <lineage>
        <taxon>Bacteria</taxon>
        <taxon>Bacillati</taxon>
        <taxon>Bacillota</taxon>
        <taxon>Bacilli</taxon>
        <taxon>Lactobacillales</taxon>
        <taxon>Lactobacillaceae</taxon>
        <taxon>Liquorilactobacillus</taxon>
    </lineage>
</organism>
<dbReference type="AlphaFoldDB" id="A0A0R1V2K6"/>
<dbReference type="InterPro" id="IPR035942">
    <property type="entry name" value="Lp2179-like_sf"/>
</dbReference>
<accession>A0A0R1V2K6</accession>
<protein>
    <recommendedName>
        <fullName evidence="3">Cysteine desulfurase</fullName>
    </recommendedName>
</protein>
<reference evidence="1 2" key="1">
    <citation type="journal article" date="2015" name="Genome Announc.">
        <title>Expanding the biotechnology potential of lactobacilli through comparative genomics of 213 strains and associated genera.</title>
        <authorList>
            <person name="Sun Z."/>
            <person name="Harris H.M."/>
            <person name="McCann A."/>
            <person name="Guo C."/>
            <person name="Argimon S."/>
            <person name="Zhang W."/>
            <person name="Yang X."/>
            <person name="Jeffery I.B."/>
            <person name="Cooney J.C."/>
            <person name="Kagawa T.F."/>
            <person name="Liu W."/>
            <person name="Song Y."/>
            <person name="Salvetti E."/>
            <person name="Wrobel A."/>
            <person name="Rasinkangas P."/>
            <person name="Parkhill J."/>
            <person name="Rea M.C."/>
            <person name="O'Sullivan O."/>
            <person name="Ritari J."/>
            <person name="Douillard F.P."/>
            <person name="Paul Ross R."/>
            <person name="Yang R."/>
            <person name="Briner A.E."/>
            <person name="Felis G.E."/>
            <person name="de Vos W.M."/>
            <person name="Barrangou R."/>
            <person name="Klaenhammer T.R."/>
            <person name="Caufield P.W."/>
            <person name="Cui Y."/>
            <person name="Zhang H."/>
            <person name="O'Toole P.W."/>
        </authorList>
    </citation>
    <scope>NUCLEOTIDE SEQUENCE [LARGE SCALE GENOMIC DNA]</scope>
    <source>
        <strain evidence="1 2">DSM 16230</strain>
    </source>
</reference>
<keyword evidence="2" id="KW-1185">Reference proteome</keyword>
<dbReference type="Pfam" id="PF08866">
    <property type="entry name" value="DUF1831"/>
    <property type="match status" value="1"/>
</dbReference>
<name>A0A0R1V2K6_9LACO</name>
<dbReference type="InterPro" id="IPR014965">
    <property type="entry name" value="Amino_acid_metab_prot_put"/>
</dbReference>
<evidence type="ECO:0000313" key="2">
    <source>
        <dbReference type="Proteomes" id="UP000051166"/>
    </source>
</evidence>
<gene>
    <name evidence="1" type="ORF">FD50_GL002470</name>
</gene>
<dbReference type="SUPFAM" id="SSF160800">
    <property type="entry name" value="Lp2179-like"/>
    <property type="match status" value="1"/>
</dbReference>
<dbReference type="RefSeq" id="WP_056960017.1">
    <property type="nucleotide sequence ID" value="NZ_AZFQ01000019.1"/>
</dbReference>
<dbReference type="OrthoDB" id="2166222at2"/>
<dbReference type="STRING" id="1423801.FD50_GL002470"/>
<evidence type="ECO:0000313" key="1">
    <source>
        <dbReference type="EMBL" id="KRL99933.1"/>
    </source>
</evidence>
<dbReference type="GeneID" id="98307404"/>
<dbReference type="EMBL" id="AZFQ01000019">
    <property type="protein sequence ID" value="KRL99933.1"/>
    <property type="molecule type" value="Genomic_DNA"/>
</dbReference>
<evidence type="ECO:0008006" key="3">
    <source>
        <dbReference type="Google" id="ProtNLM"/>
    </source>
</evidence>
<dbReference type="Gene3D" id="3.30.1820.10">
    <property type="entry name" value="Lp2179-like"/>
    <property type="match status" value="1"/>
</dbReference>
<dbReference type="Proteomes" id="UP000051166">
    <property type="component" value="Unassembled WGS sequence"/>
</dbReference>